<proteinExistence type="predicted"/>
<organism evidence="1 2">
    <name type="scientific">Chengkuizengella axinellae</name>
    <dbReference type="NCBI Taxonomy" id="3064388"/>
    <lineage>
        <taxon>Bacteria</taxon>
        <taxon>Bacillati</taxon>
        <taxon>Bacillota</taxon>
        <taxon>Bacilli</taxon>
        <taxon>Bacillales</taxon>
        <taxon>Paenibacillaceae</taxon>
        <taxon>Chengkuizengella</taxon>
    </lineage>
</organism>
<gene>
    <name evidence="1" type="ORF">Q5Y73_10715</name>
</gene>
<dbReference type="InterPro" id="IPR037208">
    <property type="entry name" value="Spo0E-like_sf"/>
</dbReference>
<dbReference type="SUPFAM" id="SSF140500">
    <property type="entry name" value="BAS1536-like"/>
    <property type="match status" value="1"/>
</dbReference>
<evidence type="ECO:0000313" key="2">
    <source>
        <dbReference type="Proteomes" id="UP001231941"/>
    </source>
</evidence>
<keyword evidence="2" id="KW-1185">Reference proteome</keyword>
<dbReference type="Pfam" id="PF09388">
    <property type="entry name" value="SpoOE-like"/>
    <property type="match status" value="1"/>
</dbReference>
<dbReference type="RefSeq" id="WP_305991885.1">
    <property type="nucleotide sequence ID" value="NZ_JAVAMP010000003.1"/>
</dbReference>
<comment type="caution">
    <text evidence="1">The sequence shown here is derived from an EMBL/GenBank/DDBJ whole genome shotgun (WGS) entry which is preliminary data.</text>
</comment>
<reference evidence="1 2" key="1">
    <citation type="submission" date="2023-08" db="EMBL/GenBank/DDBJ databases">
        <authorList>
            <person name="Park J.-S."/>
        </authorList>
    </citation>
    <scope>NUCLEOTIDE SEQUENCE [LARGE SCALE GENOMIC DNA]</scope>
    <source>
        <strain evidence="1 2">2205SS18-9</strain>
    </source>
</reference>
<sequence>MQEKQLNKKIEELRHQLTVLIKNKEDFVDDHVLAVSQQLDNFIIQLQMMKQIKKSIPNKHQSA</sequence>
<protein>
    <submittedName>
        <fullName evidence="1">Aspartyl-phosphate phosphatase Spo0E family protein</fullName>
    </submittedName>
</protein>
<dbReference type="EMBL" id="JAVAMP010000003">
    <property type="protein sequence ID" value="MDP5274582.1"/>
    <property type="molecule type" value="Genomic_DNA"/>
</dbReference>
<dbReference type="Proteomes" id="UP001231941">
    <property type="component" value="Unassembled WGS sequence"/>
</dbReference>
<accession>A0ABT9IZ00</accession>
<name>A0ABT9IZ00_9BACL</name>
<dbReference type="InterPro" id="IPR018540">
    <property type="entry name" value="Spo0E-like"/>
</dbReference>
<evidence type="ECO:0000313" key="1">
    <source>
        <dbReference type="EMBL" id="MDP5274582.1"/>
    </source>
</evidence>
<dbReference type="Gene3D" id="4.10.280.10">
    <property type="entry name" value="Helix-loop-helix DNA-binding domain"/>
    <property type="match status" value="1"/>
</dbReference>
<dbReference type="InterPro" id="IPR036638">
    <property type="entry name" value="HLH_DNA-bd_sf"/>
</dbReference>